<reference evidence="2 3" key="1">
    <citation type="submission" date="2015-01" db="EMBL/GenBank/DDBJ databases">
        <authorList>
            <person name="MANFREDI Pablo"/>
        </authorList>
    </citation>
    <scope>NUCLEOTIDE SEQUENCE [LARGE SCALE GENOMIC DNA]</scope>
    <source>
        <strain evidence="2 3">Ccy74</strain>
    </source>
</reference>
<dbReference type="InterPro" id="IPR001130">
    <property type="entry name" value="TatD-like"/>
</dbReference>
<dbReference type="PIRSF" id="PIRSF005902">
    <property type="entry name" value="DNase_TatD"/>
    <property type="match status" value="1"/>
</dbReference>
<dbReference type="GO" id="GO:0005829">
    <property type="term" value="C:cytosol"/>
    <property type="evidence" value="ECO:0007669"/>
    <property type="project" value="TreeGrafter"/>
</dbReference>
<evidence type="ECO:0000313" key="2">
    <source>
        <dbReference type="EMBL" id="CEN41789.1"/>
    </source>
</evidence>
<keyword evidence="1" id="KW-0479">Metal-binding</keyword>
<dbReference type="SUPFAM" id="SSF51556">
    <property type="entry name" value="Metallo-dependent hydrolases"/>
    <property type="match status" value="1"/>
</dbReference>
<organism evidence="2 3">
    <name type="scientific">Capnocytophaga cynodegmi</name>
    <dbReference type="NCBI Taxonomy" id="28189"/>
    <lineage>
        <taxon>Bacteria</taxon>
        <taxon>Pseudomonadati</taxon>
        <taxon>Bacteroidota</taxon>
        <taxon>Flavobacteriia</taxon>
        <taxon>Flavobacteriales</taxon>
        <taxon>Flavobacteriaceae</taxon>
        <taxon>Capnocytophaga</taxon>
    </lineage>
</organism>
<dbReference type="Gene3D" id="3.20.20.140">
    <property type="entry name" value="Metal-dependent hydrolases"/>
    <property type="match status" value="1"/>
</dbReference>
<evidence type="ECO:0000256" key="1">
    <source>
        <dbReference type="PIRSR" id="PIRSR005902-1"/>
    </source>
</evidence>
<dbReference type="PANTHER" id="PTHR46124">
    <property type="entry name" value="D-AMINOACYL-TRNA DEACYLASE"/>
    <property type="match status" value="1"/>
</dbReference>
<dbReference type="RefSeq" id="WP_018279872.1">
    <property type="nucleotide sequence ID" value="NZ_CDOF01000001.1"/>
</dbReference>
<gene>
    <name evidence="2" type="ORF">CCYN74_80026</name>
</gene>
<evidence type="ECO:0008006" key="4">
    <source>
        <dbReference type="Google" id="ProtNLM"/>
    </source>
</evidence>
<dbReference type="Pfam" id="PF01026">
    <property type="entry name" value="TatD_DNase"/>
    <property type="match status" value="1"/>
</dbReference>
<feature type="binding site" evidence="1">
    <location>
        <position position="67"/>
    </location>
    <ligand>
        <name>a divalent metal cation</name>
        <dbReference type="ChEBI" id="CHEBI:60240"/>
        <label>1</label>
    </ligand>
</feature>
<dbReference type="InterPro" id="IPR032466">
    <property type="entry name" value="Metal_Hydrolase"/>
</dbReference>
<sequence length="206" mass="23892">MKFLDVHSHTQKSSSDTIVIRNEYPFTADTTDLFSVGIHPWYLEDWNKQWNTLVNVAEHPNCVAIGECGLDKNVSESLELQKIIFKKHIELSESLKKPLIIHCVKAYSELISCKKKFRPRQMWILHGFNKNQSVCDMLLREGIYLSFGKELLTNEKLQNVFKTIPQGSYFFETDNSDIDISEIYHKASELKGEIKIFTEKIFESIG</sequence>
<protein>
    <recommendedName>
        <fullName evidence="4">Hydrolase TatD</fullName>
    </recommendedName>
</protein>
<name>A0A0B7H752_9FLAO</name>
<feature type="binding site" evidence="1">
    <location>
        <position position="102"/>
    </location>
    <ligand>
        <name>a divalent metal cation</name>
        <dbReference type="ChEBI" id="CHEBI:60240"/>
        <label>2</label>
    </ligand>
</feature>
<dbReference type="EMBL" id="CDOG01000078">
    <property type="protein sequence ID" value="CEN41789.1"/>
    <property type="molecule type" value="Genomic_DNA"/>
</dbReference>
<dbReference type="GO" id="GO:0016788">
    <property type="term" value="F:hydrolase activity, acting on ester bonds"/>
    <property type="evidence" value="ECO:0007669"/>
    <property type="project" value="InterPro"/>
</dbReference>
<dbReference type="AlphaFoldDB" id="A0A0B7H752"/>
<feature type="binding site" evidence="1">
    <location>
        <position position="174"/>
    </location>
    <ligand>
        <name>a divalent metal cation</name>
        <dbReference type="ChEBI" id="CHEBI:60240"/>
        <label>1</label>
    </ligand>
</feature>
<dbReference type="PANTHER" id="PTHR46124:SF2">
    <property type="entry name" value="D-AMINOACYL-TRNA DEACYLASE"/>
    <property type="match status" value="1"/>
</dbReference>
<dbReference type="Proteomes" id="UP000038083">
    <property type="component" value="Unassembled WGS sequence"/>
</dbReference>
<feature type="binding site" evidence="1">
    <location>
        <position position="126"/>
    </location>
    <ligand>
        <name>a divalent metal cation</name>
        <dbReference type="ChEBI" id="CHEBI:60240"/>
        <label>2</label>
    </ligand>
</feature>
<accession>A0A0B7H752</accession>
<proteinExistence type="predicted"/>
<dbReference type="GO" id="GO:0046872">
    <property type="term" value="F:metal ion binding"/>
    <property type="evidence" value="ECO:0007669"/>
    <property type="project" value="UniProtKB-KW"/>
</dbReference>
<evidence type="ECO:0000313" key="3">
    <source>
        <dbReference type="Proteomes" id="UP000038083"/>
    </source>
</evidence>
<dbReference type="OrthoDB" id="664222at2"/>